<proteinExistence type="predicted"/>
<keyword evidence="3" id="KW-1185">Reference proteome</keyword>
<organism evidence="1">
    <name type="scientific">Neobacillus citreus</name>
    <dbReference type="NCBI Taxonomy" id="2833578"/>
    <lineage>
        <taxon>Bacteria</taxon>
        <taxon>Bacillati</taxon>
        <taxon>Bacillota</taxon>
        <taxon>Bacilli</taxon>
        <taxon>Bacillales</taxon>
        <taxon>Bacillaceae</taxon>
        <taxon>Neobacillus</taxon>
    </lineage>
</organism>
<evidence type="ECO:0000313" key="2">
    <source>
        <dbReference type="EMBL" id="MCH6265487.1"/>
    </source>
</evidence>
<gene>
    <name evidence="2" type="ORF">KHB02_008075</name>
    <name evidence="1" type="ORF">KHB02_01725</name>
</gene>
<evidence type="ECO:0000313" key="3">
    <source>
        <dbReference type="Proteomes" id="UP000677265"/>
    </source>
</evidence>
<accession>A0A942Y7L6</accession>
<dbReference type="EMBL" id="JAGYPE010000001">
    <property type="protein sequence ID" value="MBS4180100.1"/>
    <property type="molecule type" value="Genomic_DNA"/>
</dbReference>
<dbReference type="RefSeq" id="WP_213140121.1">
    <property type="nucleotide sequence ID" value="NZ_JAGYPE020000010.1"/>
</dbReference>
<sequence>MSDNTFHQFAHELVNEEVNVVTTQGNFEGRLLLVGSDIIVLQNRMAARRRIIIRILEIVALFRAEIRPTGPFGFMGAAPEFEESRESRDHEHN</sequence>
<evidence type="ECO:0000313" key="1">
    <source>
        <dbReference type="EMBL" id="MBS4180100.1"/>
    </source>
</evidence>
<comment type="caution">
    <text evidence="1">The sequence shown here is derived from an EMBL/GenBank/DDBJ whole genome shotgun (WGS) entry which is preliminary data.</text>
</comment>
<dbReference type="Proteomes" id="UP000677265">
    <property type="component" value="Unassembled WGS sequence"/>
</dbReference>
<reference evidence="1" key="1">
    <citation type="submission" date="2021-05" db="EMBL/GenBank/DDBJ databases">
        <title>Novel Bacillus species.</title>
        <authorList>
            <person name="Liu G."/>
        </authorList>
    </citation>
    <scope>NUCLEOTIDE SEQUENCE</scope>
    <source>
        <strain evidence="1 3">FJAT-50051</strain>
    </source>
</reference>
<dbReference type="EMBL" id="JAGYPE020000010">
    <property type="protein sequence ID" value="MCH6265487.1"/>
    <property type="molecule type" value="Genomic_DNA"/>
</dbReference>
<dbReference type="AlphaFoldDB" id="A0A942Y7L6"/>
<name>A0A942Y7L6_9BACI</name>
<protein>
    <submittedName>
        <fullName evidence="1">DUF2642 domain-containing protein</fullName>
    </submittedName>
</protein>